<gene>
    <name evidence="4" type="ordered locus">Sterm_1651</name>
</gene>
<feature type="coiled-coil region" evidence="1">
    <location>
        <begin position="859"/>
        <end position="893"/>
    </location>
</feature>
<sequence>MVYTEYKGKKLNEDAVDFFEKLGCHESTNNYRLLNSYGYMGKYQVGRDIMEDLNWYSSNTGYTGDARKKWGIKSREDFLGNSAAQDDLIMKSMLKRWDYLDAYLKKHTNKGIMDYVCKEITVSPSAIYTNTSGAPKYGKDLLKVLKNGKNKKLGNPKGKKFLITISGLLAGSHLTGQGGMGIFFTSEGRKIPTDGNGTMVLVYLEELKGHDLSMICGHKDNCKLDSKAVIKNNSFKDEIILNGEMNKGSNKTGAGNTSSKTSEIEEKGIYEFKGQKYEEVWETEFYKQDMTGRKQLPAAGYVKAEEAVIKRLEEKFVNPDLYSGDYIKYVESKTGKTVFEENKEEINVMLTLYDKATGTGKKSGNIVRQYGFDILRGRNEKAESLRIQDIAYYMYYYPIPKMGQLETLEYVFGKFAAKYIKFPDVHYTENNKTGEYQISQIAQLIKDAGKKQEEPVIKYNLPEKYNKYMEGIKDIDEIILRIPKKSKQDFHKMRSENLLRGLEMAGEHKRSFSVDENGVRKYPLTRRFLDNLLIEFIKVETGFKEEKEEKYFDGHKYRDSNVLRNYLLWYDENFGRIELPHPKGSGMYAELEKLGKDMRITAMLDIWVNSKERGKIKYIRKIHNLIIDNYGDYTDGKTTGRDREIITGHFYDLKELRDYAAGKDSMNLYSFYREFYDLKNVITPNNEFYVNDNCILKCTLGENISRINVDRDSVVLRGGRQANIKDTNILPFKSCKVSSECKPEFSEIWEKNTDVEIGGAPALLDISTIKCRYGGIISIDDSGQRQSRSQLDSKGNDTKPAAEGKSQSYGKNSNFSASVGTAKTNNINSKLGKREVDCGYRPLLEICSALNKNFMQTPLKKECQEYKGYKKDHTALENERKRLESLVKTAEKEFVIPGNYLGDRIKRENIRNAKEKYDKFIEKNERIAMIASKNSSNSRKNQLLSKIMLAMLEANKKSGDMSVPKKDSKGVHKKYGISACDYEKRNFYITATLGGIVYGYLKAAMGEKTDEKTLKEIEREVNEKEAEEKKVRNTYPNIRSGLSNYESYDKIQSREAEKRQEIKRKTDVQTLDKIGYELYQLTSEVPTGSSILAKIREKIKPVTECPFEEVERKTNHGESFFGQETGEAEASLGKGDNYENSKLRDGEISAARRTDDSHNRFGTGRVRTSNEHENFNRQGWEDSNNHMSDTPSRKSDIHESKGRNSSDEAETRIDTGLYQNLIVGSELTDIIGKTAINAEGSGQESGLKIPDLENNTQIVKPEKKGKKDKAACLEDRCPNSSKGRDIFVILSVGHGMKNKTTYDPGSSSEWNKNTEITNGFFYVKYSPPSSVKYIESPLITEFQTNDILLKNYLIPAMKTNNINGDILIYRTNGITNHAQMLNKKAIELKKVYRKVIVLEFHFNSAKSGGSGTEMLYHSGVKPTKKLAECMQVEIVKKLGLKDRGIKDCSNGRGGGFMEGMPNIPSIMLEPFFISTKSDTKTFFEKIPEYIEGIMNGIIKYDNET</sequence>
<evidence type="ECO:0000259" key="3">
    <source>
        <dbReference type="SMART" id="SM00646"/>
    </source>
</evidence>
<organism evidence="4 5">
    <name type="scientific">Sebaldella termitidis (strain ATCC 33386 / NCTC 11300)</name>
    <dbReference type="NCBI Taxonomy" id="526218"/>
    <lineage>
        <taxon>Bacteria</taxon>
        <taxon>Fusobacteriati</taxon>
        <taxon>Fusobacteriota</taxon>
        <taxon>Fusobacteriia</taxon>
        <taxon>Fusobacteriales</taxon>
        <taxon>Leptotrichiaceae</taxon>
        <taxon>Sebaldella</taxon>
    </lineage>
</organism>
<feature type="compositionally biased region" description="Polar residues" evidence="2">
    <location>
        <begin position="784"/>
        <end position="793"/>
    </location>
</feature>
<dbReference type="EMBL" id="CP001739">
    <property type="protein sequence ID" value="ACZ08509.1"/>
    <property type="molecule type" value="Genomic_DNA"/>
</dbReference>
<feature type="domain" description="MurNAc-LAA" evidence="3">
    <location>
        <begin position="1378"/>
        <end position="1498"/>
    </location>
</feature>
<feature type="coiled-coil region" evidence="1">
    <location>
        <begin position="1007"/>
        <end position="1034"/>
    </location>
</feature>
<dbReference type="SMART" id="SM00646">
    <property type="entry name" value="Ami_3"/>
    <property type="match status" value="1"/>
</dbReference>
<evidence type="ECO:0000256" key="2">
    <source>
        <dbReference type="SAM" id="MobiDB-lite"/>
    </source>
</evidence>
<keyword evidence="1" id="KW-0175">Coiled coil</keyword>
<feature type="compositionally biased region" description="Basic and acidic residues" evidence="2">
    <location>
        <begin position="1191"/>
        <end position="1211"/>
    </location>
</feature>
<evidence type="ECO:0000256" key="1">
    <source>
        <dbReference type="SAM" id="Coils"/>
    </source>
</evidence>
<dbReference type="CDD" id="cd02696">
    <property type="entry name" value="MurNAc-LAA"/>
    <property type="match status" value="1"/>
</dbReference>
<proteinExistence type="predicted"/>
<dbReference type="Gene3D" id="3.40.630.40">
    <property type="entry name" value="Zn-dependent exopeptidases"/>
    <property type="match status" value="1"/>
</dbReference>
<dbReference type="HOGENOM" id="CLU_248512_0_0_0"/>
<keyword evidence="4" id="KW-0378">Hydrolase</keyword>
<dbReference type="STRING" id="526218.Sterm_1651"/>
<dbReference type="Proteomes" id="UP000000845">
    <property type="component" value="Chromosome"/>
</dbReference>
<dbReference type="Pfam" id="PF01520">
    <property type="entry name" value="Amidase_3"/>
    <property type="match status" value="1"/>
</dbReference>
<feature type="region of interest" description="Disordered" evidence="2">
    <location>
        <begin position="1113"/>
        <end position="1211"/>
    </location>
</feature>
<dbReference type="KEGG" id="str:Sterm_1651"/>
<name>D1AIC5_SEBTE</name>
<accession>D1AIC5</accession>
<dbReference type="Pfam" id="PF14107">
    <property type="entry name" value="DUF4280"/>
    <property type="match status" value="1"/>
</dbReference>
<evidence type="ECO:0000313" key="4">
    <source>
        <dbReference type="EMBL" id="ACZ08509.1"/>
    </source>
</evidence>
<protein>
    <submittedName>
        <fullName evidence="4">Cell wall hydrolase/autolysin</fullName>
    </submittedName>
</protein>
<keyword evidence="5" id="KW-1185">Reference proteome</keyword>
<dbReference type="SUPFAM" id="SSF53187">
    <property type="entry name" value="Zn-dependent exopeptidases"/>
    <property type="match status" value="1"/>
</dbReference>
<feature type="compositionally biased region" description="Basic and acidic residues" evidence="2">
    <location>
        <begin position="1136"/>
        <end position="1159"/>
    </location>
</feature>
<dbReference type="RefSeq" id="WP_012861105.1">
    <property type="nucleotide sequence ID" value="NC_013517.1"/>
</dbReference>
<dbReference type="GO" id="GO:0009253">
    <property type="term" value="P:peptidoglycan catabolic process"/>
    <property type="evidence" value="ECO:0007669"/>
    <property type="project" value="InterPro"/>
</dbReference>
<reference evidence="4 5" key="2">
    <citation type="journal article" date="2010" name="Stand. Genomic Sci.">
        <title>Complete genome sequence of Sebaldella termitidis type strain (NCTC 11300).</title>
        <authorList>
            <person name="Harmon-Smith M."/>
            <person name="Celia L."/>
            <person name="Chertkov O."/>
            <person name="Lapidus A."/>
            <person name="Copeland A."/>
            <person name="Glavina Del Rio T."/>
            <person name="Nolan M."/>
            <person name="Lucas S."/>
            <person name="Tice H."/>
            <person name="Cheng J.F."/>
            <person name="Han C."/>
            <person name="Detter J.C."/>
            <person name="Bruce D."/>
            <person name="Goodwin L."/>
            <person name="Pitluck S."/>
            <person name="Pati A."/>
            <person name="Liolios K."/>
            <person name="Ivanova N."/>
            <person name="Mavromatis K."/>
            <person name="Mikhailova N."/>
            <person name="Chen A."/>
            <person name="Palaniappan K."/>
            <person name="Land M."/>
            <person name="Hauser L."/>
            <person name="Chang Y.J."/>
            <person name="Jeffries C.D."/>
            <person name="Brettin T."/>
            <person name="Goker M."/>
            <person name="Beck B."/>
            <person name="Bristow J."/>
            <person name="Eisen J.A."/>
            <person name="Markowitz V."/>
            <person name="Hugenholtz P."/>
            <person name="Kyrpides N.C."/>
            <person name="Klenk H.P."/>
            <person name="Chen F."/>
        </authorList>
    </citation>
    <scope>NUCLEOTIDE SEQUENCE [LARGE SCALE GENOMIC DNA]</scope>
    <source>
        <strain evidence="5">ATCC 33386 / NCTC 11300</strain>
    </source>
</reference>
<dbReference type="GO" id="GO:0008745">
    <property type="term" value="F:N-acetylmuramoyl-L-alanine amidase activity"/>
    <property type="evidence" value="ECO:0007669"/>
    <property type="project" value="InterPro"/>
</dbReference>
<dbReference type="InterPro" id="IPR025460">
    <property type="entry name" value="DUF4280"/>
</dbReference>
<feature type="compositionally biased region" description="Polar residues" evidence="2">
    <location>
        <begin position="805"/>
        <end position="817"/>
    </location>
</feature>
<dbReference type="InterPro" id="IPR002508">
    <property type="entry name" value="MurNAc-LAA_cat"/>
</dbReference>
<feature type="region of interest" description="Disordered" evidence="2">
    <location>
        <begin position="783"/>
        <end position="817"/>
    </location>
</feature>
<evidence type="ECO:0000313" key="5">
    <source>
        <dbReference type="Proteomes" id="UP000000845"/>
    </source>
</evidence>
<reference evidence="5" key="1">
    <citation type="submission" date="2009-09" db="EMBL/GenBank/DDBJ databases">
        <title>The complete chromosome of Sebaldella termitidis ATCC 33386.</title>
        <authorList>
            <consortium name="US DOE Joint Genome Institute (JGI-PGF)"/>
            <person name="Lucas S."/>
            <person name="Copeland A."/>
            <person name="Lapidus A."/>
            <person name="Glavina del Rio T."/>
            <person name="Dalin E."/>
            <person name="Tice H."/>
            <person name="Bruce D."/>
            <person name="Goodwin L."/>
            <person name="Pitluck S."/>
            <person name="Kyrpides N."/>
            <person name="Mavromatis K."/>
            <person name="Ivanova N."/>
            <person name="Mikhailova N."/>
            <person name="Sims D."/>
            <person name="Meincke L."/>
            <person name="Brettin T."/>
            <person name="Detter J.C."/>
            <person name="Han C."/>
            <person name="Larimer F."/>
            <person name="Land M."/>
            <person name="Hauser L."/>
            <person name="Markowitz V."/>
            <person name="Cheng J.F."/>
            <person name="Hugenholtz P."/>
            <person name="Woyke T."/>
            <person name="Wu D."/>
            <person name="Eisen J.A."/>
        </authorList>
    </citation>
    <scope>NUCLEOTIDE SEQUENCE [LARGE SCALE GENOMIC DNA]</scope>
    <source>
        <strain evidence="5">ATCC 33386 / NCTC 11300</strain>
    </source>
</reference>
<dbReference type="eggNOG" id="COG0860">
    <property type="taxonomic scope" value="Bacteria"/>
</dbReference>
<feature type="compositionally biased region" description="Basic and acidic residues" evidence="2">
    <location>
        <begin position="1168"/>
        <end position="1184"/>
    </location>
</feature>